<evidence type="ECO:0000313" key="3">
    <source>
        <dbReference type="Proteomes" id="UP001156831"/>
    </source>
</evidence>
<accession>A0ABT6JF44</accession>
<dbReference type="PROSITE" id="PS51462">
    <property type="entry name" value="NUDIX"/>
    <property type="match status" value="1"/>
</dbReference>
<gene>
    <name evidence="2" type="ORF">QFW80_02040</name>
</gene>
<dbReference type="InterPro" id="IPR015797">
    <property type="entry name" value="NUDIX_hydrolase-like_dom_sf"/>
</dbReference>
<dbReference type="PANTHER" id="PTHR43736">
    <property type="entry name" value="ADP-RIBOSE PYROPHOSPHATASE"/>
    <property type="match status" value="1"/>
</dbReference>
<keyword evidence="3" id="KW-1185">Reference proteome</keyword>
<dbReference type="Proteomes" id="UP001156831">
    <property type="component" value="Unassembled WGS sequence"/>
</dbReference>
<dbReference type="EMBL" id="JARXRN010000016">
    <property type="protein sequence ID" value="MDH5829301.1"/>
    <property type="molecule type" value="Genomic_DNA"/>
</dbReference>
<protein>
    <submittedName>
        <fullName evidence="2">NUDIX hydrolase</fullName>
    </submittedName>
</protein>
<dbReference type="Gene3D" id="3.90.79.10">
    <property type="entry name" value="Nucleoside Triphosphate Pyrophosphohydrolase"/>
    <property type="match status" value="1"/>
</dbReference>
<dbReference type="PANTHER" id="PTHR43736:SF1">
    <property type="entry name" value="DIHYDRONEOPTERIN TRIPHOSPHATE DIPHOSPHATASE"/>
    <property type="match status" value="1"/>
</dbReference>
<dbReference type="Pfam" id="PF00293">
    <property type="entry name" value="NUDIX"/>
    <property type="match status" value="1"/>
</dbReference>
<comment type="caution">
    <text evidence="2">The sequence shown here is derived from an EMBL/GenBank/DDBJ whole genome shotgun (WGS) entry which is preliminary data.</text>
</comment>
<dbReference type="SUPFAM" id="SSF55811">
    <property type="entry name" value="Nudix"/>
    <property type="match status" value="1"/>
</dbReference>
<dbReference type="InterPro" id="IPR000086">
    <property type="entry name" value="NUDIX_hydrolase_dom"/>
</dbReference>
<reference evidence="2 3" key="1">
    <citation type="submission" date="2023-04" db="EMBL/GenBank/DDBJ databases">
        <title>Luteimonas sp. M1R5S18.</title>
        <authorList>
            <person name="Sun J.-Q."/>
        </authorList>
    </citation>
    <scope>NUCLEOTIDE SEQUENCE [LARGE SCALE GENOMIC DNA]</scope>
    <source>
        <strain evidence="2 3">M1R5S18</strain>
    </source>
</reference>
<keyword evidence="2" id="KW-0378">Hydrolase</keyword>
<dbReference type="GO" id="GO:0016787">
    <property type="term" value="F:hydrolase activity"/>
    <property type="evidence" value="ECO:0007669"/>
    <property type="project" value="UniProtKB-KW"/>
</dbReference>
<dbReference type="CDD" id="cd03674">
    <property type="entry name" value="NUDIX_Hydrolase"/>
    <property type="match status" value="1"/>
</dbReference>
<proteinExistence type="predicted"/>
<sequence length="186" mass="21052">MASHEAHALDALDAAFAAYAVRRPEQATQAVEFAALLRDPEDPFLRARLAGHFTASAWLVDRSRTRVLLTHHRKLGLWLQPGGHADGDRDLARVALREAEEESGLSGLRVDPEIFDLDRHWIPEHRDVPGHWHYDVRYVVHAGDNERYVVSPESIDLAWRGIRDVSDDAQADASLRRMAQRWLADG</sequence>
<feature type="domain" description="Nudix hydrolase" evidence="1">
    <location>
        <begin position="50"/>
        <end position="184"/>
    </location>
</feature>
<evidence type="ECO:0000313" key="2">
    <source>
        <dbReference type="EMBL" id="MDH5829301.1"/>
    </source>
</evidence>
<name>A0ABT6JF44_9GAMM</name>
<evidence type="ECO:0000259" key="1">
    <source>
        <dbReference type="PROSITE" id="PS51462"/>
    </source>
</evidence>
<organism evidence="2 3">
    <name type="scientific">Luteimonas rhizosphaericola</name>
    <dbReference type="NCBI Taxonomy" id="3042024"/>
    <lineage>
        <taxon>Bacteria</taxon>
        <taxon>Pseudomonadati</taxon>
        <taxon>Pseudomonadota</taxon>
        <taxon>Gammaproteobacteria</taxon>
        <taxon>Lysobacterales</taxon>
        <taxon>Lysobacteraceae</taxon>
        <taxon>Luteimonas</taxon>
    </lineage>
</organism>